<reference evidence="2 3" key="1">
    <citation type="submission" date="2018-05" db="EMBL/GenBank/DDBJ databases">
        <title>Kurthia sibirica genome sequence.</title>
        <authorList>
            <person name="Maclea K.S."/>
            <person name="Goen A.E."/>
        </authorList>
    </citation>
    <scope>NUCLEOTIDE SEQUENCE [LARGE SCALE GENOMIC DNA]</scope>
    <source>
        <strain evidence="2 3">ATCC 49154</strain>
    </source>
</reference>
<evidence type="ECO:0000313" key="3">
    <source>
        <dbReference type="Proteomes" id="UP000245938"/>
    </source>
</evidence>
<protein>
    <submittedName>
        <fullName evidence="2">DNA-directed RNA polymerase subunit beta</fullName>
    </submittedName>
</protein>
<evidence type="ECO:0000256" key="1">
    <source>
        <dbReference type="SAM" id="Phobius"/>
    </source>
</evidence>
<dbReference type="InterPro" id="IPR024596">
    <property type="entry name" value="RNApol_su_b/EpuA"/>
</dbReference>
<keyword evidence="1" id="KW-0812">Transmembrane</keyword>
<accession>A0A2U3AL28</accession>
<dbReference type="OrthoDB" id="2300232at2"/>
<comment type="caution">
    <text evidence="2">The sequence shown here is derived from an EMBL/GenBank/DDBJ whole genome shotgun (WGS) entry which is preliminary data.</text>
</comment>
<keyword evidence="2" id="KW-0804">Transcription</keyword>
<dbReference type="Pfam" id="PF11772">
    <property type="entry name" value="EpuA"/>
    <property type="match status" value="1"/>
</dbReference>
<dbReference type="GO" id="GO:0000428">
    <property type="term" value="C:DNA-directed RNA polymerase complex"/>
    <property type="evidence" value="ECO:0007669"/>
    <property type="project" value="UniProtKB-KW"/>
</dbReference>
<dbReference type="AlphaFoldDB" id="A0A2U3AL28"/>
<dbReference type="EMBL" id="QFVR01000011">
    <property type="protein sequence ID" value="PWI25224.1"/>
    <property type="molecule type" value="Genomic_DNA"/>
</dbReference>
<dbReference type="Proteomes" id="UP000245938">
    <property type="component" value="Unassembled WGS sequence"/>
</dbReference>
<keyword evidence="2" id="KW-0240">DNA-directed RNA polymerase</keyword>
<name>A0A2U3AL28_9BACL</name>
<evidence type="ECO:0000313" key="2">
    <source>
        <dbReference type="EMBL" id="PWI25224.1"/>
    </source>
</evidence>
<sequence>MSKSSIKMVLLRLVAIILLVLVAMIVGSMIGYGVIGDGDAMDVLKPATWTHVFDMMDGTQDK</sequence>
<organism evidence="2 3">
    <name type="scientific">Kurthia sibirica</name>
    <dbReference type="NCBI Taxonomy" id="202750"/>
    <lineage>
        <taxon>Bacteria</taxon>
        <taxon>Bacillati</taxon>
        <taxon>Bacillota</taxon>
        <taxon>Bacilli</taxon>
        <taxon>Bacillales</taxon>
        <taxon>Caryophanaceae</taxon>
        <taxon>Kurthia</taxon>
    </lineage>
</organism>
<keyword evidence="1" id="KW-1133">Transmembrane helix</keyword>
<keyword evidence="1" id="KW-0472">Membrane</keyword>
<keyword evidence="3" id="KW-1185">Reference proteome</keyword>
<feature type="transmembrane region" description="Helical" evidence="1">
    <location>
        <begin position="9"/>
        <end position="35"/>
    </location>
</feature>
<gene>
    <name evidence="2" type="ORF">DEX24_09665</name>
</gene>
<proteinExistence type="predicted"/>